<comment type="caution">
    <text evidence="8">The sequence shown here is derived from an EMBL/GenBank/DDBJ whole genome shotgun (WGS) entry which is preliminary data.</text>
</comment>
<keyword evidence="3" id="KW-0479">Metal-binding</keyword>
<comment type="cofactor">
    <cofactor evidence="1">
        <name>heme b</name>
        <dbReference type="ChEBI" id="CHEBI:60344"/>
    </cofactor>
</comment>
<name>A0A4R7NZN2_9GAMM</name>
<feature type="region of interest" description="Disordered" evidence="7">
    <location>
        <begin position="171"/>
        <end position="191"/>
    </location>
</feature>
<organism evidence="8 9">
    <name type="scientific">Panacagrimonas perspica</name>
    <dbReference type="NCBI Taxonomy" id="381431"/>
    <lineage>
        <taxon>Bacteria</taxon>
        <taxon>Pseudomonadati</taxon>
        <taxon>Pseudomonadota</taxon>
        <taxon>Gammaproteobacteria</taxon>
        <taxon>Nevskiales</taxon>
        <taxon>Nevskiaceae</taxon>
        <taxon>Panacagrimonas</taxon>
    </lineage>
</organism>
<evidence type="ECO:0000313" key="8">
    <source>
        <dbReference type="EMBL" id="TDU26379.1"/>
    </source>
</evidence>
<evidence type="ECO:0000256" key="5">
    <source>
        <dbReference type="ARBA" id="ARBA00023239"/>
    </source>
</evidence>
<dbReference type="GO" id="GO:0016829">
    <property type="term" value="F:lyase activity"/>
    <property type="evidence" value="ECO:0007669"/>
    <property type="project" value="UniProtKB-KW"/>
</dbReference>
<proteinExistence type="inferred from homology"/>
<dbReference type="Proteomes" id="UP000295341">
    <property type="component" value="Unassembled WGS sequence"/>
</dbReference>
<keyword evidence="9" id="KW-1185">Reference proteome</keyword>
<dbReference type="GO" id="GO:0046872">
    <property type="term" value="F:metal ion binding"/>
    <property type="evidence" value="ECO:0007669"/>
    <property type="project" value="UniProtKB-KW"/>
</dbReference>
<evidence type="ECO:0000256" key="3">
    <source>
        <dbReference type="ARBA" id="ARBA00022723"/>
    </source>
</evidence>
<gene>
    <name evidence="8" type="ORF">DFR24_3402</name>
</gene>
<evidence type="ECO:0000256" key="6">
    <source>
        <dbReference type="ARBA" id="ARBA00034312"/>
    </source>
</evidence>
<dbReference type="OrthoDB" id="3807625at2"/>
<evidence type="ECO:0000256" key="7">
    <source>
        <dbReference type="SAM" id="MobiDB-lite"/>
    </source>
</evidence>
<evidence type="ECO:0000256" key="2">
    <source>
        <dbReference type="ARBA" id="ARBA00022617"/>
    </source>
</evidence>
<keyword evidence="5" id="KW-0456">Lyase</keyword>
<evidence type="ECO:0000256" key="1">
    <source>
        <dbReference type="ARBA" id="ARBA00001970"/>
    </source>
</evidence>
<evidence type="ECO:0000256" key="4">
    <source>
        <dbReference type="ARBA" id="ARBA00023004"/>
    </source>
</evidence>
<sequence length="348" mass="38612">MGKQDHPARPAPRFELWNLELPAHVRTLQFVQMGVQAASPRVAMDAAAELQDLLAVEPKPDEQCRGLFLDETGATNVTWIAYWFDPVSYKRWADQPAVRSFWAGRPSSGPVGYWRESAHVPAEYIDTLYTTHDPGKFDQTGMARHGKMVVCAQHDYWGAVRDRLPALGDEDLKPDRSAYRPTRAPTQGKRVSVTAPANVCMARHHEDWRNSPQFGHIYLSEVAGVKEAGTRHLAEHPELGCITSRAIEGQSPEGSPIGRADAVAWFLSLDDLLSWARSDPSHLAIYGAFFKAATAVKEGQTWDVPMWHEVFVVPKGGLKAEYINCHNRTGFLTLLDDLVPAGLVTGHA</sequence>
<dbReference type="EMBL" id="SOBT01000010">
    <property type="protein sequence ID" value="TDU26379.1"/>
    <property type="molecule type" value="Genomic_DNA"/>
</dbReference>
<dbReference type="AlphaFoldDB" id="A0A4R7NZN2"/>
<dbReference type="RefSeq" id="WP_133882599.1">
    <property type="nucleotide sequence ID" value="NZ_MWIN01000019.1"/>
</dbReference>
<keyword evidence="2" id="KW-0349">Heme</keyword>
<evidence type="ECO:0000313" key="9">
    <source>
        <dbReference type="Proteomes" id="UP000295341"/>
    </source>
</evidence>
<accession>A0A4R7NZN2</accession>
<comment type="similarity">
    <text evidence="6">Belongs to the heme-containing dehydratase family.</text>
</comment>
<keyword evidence="4" id="KW-0408">Iron</keyword>
<reference evidence="8 9" key="1">
    <citation type="submission" date="2019-03" db="EMBL/GenBank/DDBJ databases">
        <title>Genomic Encyclopedia of Type Strains, Phase IV (KMG-IV): sequencing the most valuable type-strain genomes for metagenomic binning, comparative biology and taxonomic classification.</title>
        <authorList>
            <person name="Goeker M."/>
        </authorList>
    </citation>
    <scope>NUCLEOTIDE SEQUENCE [LARGE SCALE GENOMIC DNA]</scope>
    <source>
        <strain evidence="8 9">DSM 26377</strain>
    </source>
</reference>
<protein>
    <submittedName>
        <fullName evidence="8">Aldoxime dehydratase</fullName>
    </submittedName>
</protein>
<dbReference type="Pfam" id="PF13816">
    <property type="entry name" value="Dehydratase_hem"/>
    <property type="match status" value="1"/>
</dbReference>
<dbReference type="InterPro" id="IPR025702">
    <property type="entry name" value="OXD"/>
</dbReference>